<dbReference type="KEGG" id="dax:FDQ92_08720"/>
<feature type="transmembrane region" description="Helical" evidence="7">
    <location>
        <begin position="12"/>
        <end position="36"/>
    </location>
</feature>
<dbReference type="EMBL" id="CP040098">
    <property type="protein sequence ID" value="QCQ22234.1"/>
    <property type="molecule type" value="Genomic_DNA"/>
</dbReference>
<dbReference type="PANTHER" id="PTHR30477:SF18">
    <property type="entry name" value="METAL TRANSPORT SYSTEM MEMBRANE PROTEIN CT_417-RELATED"/>
    <property type="match status" value="1"/>
</dbReference>
<keyword evidence="4 7" id="KW-1133">Transmembrane helix</keyword>
<comment type="similarity">
    <text evidence="2 6">Belongs to the ABC-3 integral membrane protein family.</text>
</comment>
<dbReference type="Pfam" id="PF00950">
    <property type="entry name" value="ABC-3"/>
    <property type="match status" value="1"/>
</dbReference>
<reference evidence="8 9" key="1">
    <citation type="submission" date="2019-05" db="EMBL/GenBank/DDBJ databases">
        <title>The Complete Genome Sequence of the n-alkane-degrading Desulfoglaeba alkanexedens ALDC reveals multiple alkylsuccinate synthase gene clusters.</title>
        <authorList>
            <person name="Callaghan A.V."/>
            <person name="Davidova I.A."/>
            <person name="Duncan K.E."/>
            <person name="Morris B."/>
            <person name="McInerney M.J."/>
        </authorList>
    </citation>
    <scope>NUCLEOTIDE SEQUENCE [LARGE SCALE GENOMIC DNA]</scope>
    <source>
        <strain evidence="8 9">ALDC</strain>
    </source>
</reference>
<evidence type="ECO:0000256" key="2">
    <source>
        <dbReference type="ARBA" id="ARBA00008034"/>
    </source>
</evidence>
<feature type="transmembrane region" description="Helical" evidence="7">
    <location>
        <begin position="56"/>
        <end position="81"/>
    </location>
</feature>
<reference evidence="8 9" key="2">
    <citation type="submission" date="2019-05" db="EMBL/GenBank/DDBJ databases">
        <authorList>
            <person name="Suflita J.M."/>
            <person name="Marks C.R."/>
        </authorList>
    </citation>
    <scope>NUCLEOTIDE SEQUENCE [LARGE SCALE GENOMIC DNA]</scope>
    <source>
        <strain evidence="8 9">ALDC</strain>
    </source>
</reference>
<feature type="transmembrane region" description="Helical" evidence="7">
    <location>
        <begin position="245"/>
        <end position="265"/>
    </location>
</feature>
<dbReference type="Proteomes" id="UP000298602">
    <property type="component" value="Chromosome"/>
</dbReference>
<feature type="transmembrane region" description="Helical" evidence="7">
    <location>
        <begin position="218"/>
        <end position="239"/>
    </location>
</feature>
<keyword evidence="6" id="KW-0813">Transport</keyword>
<keyword evidence="9" id="KW-1185">Reference proteome</keyword>
<organism evidence="8 9">
    <name type="scientific">Desulfoglaeba alkanexedens ALDC</name>
    <dbReference type="NCBI Taxonomy" id="980445"/>
    <lineage>
        <taxon>Bacteria</taxon>
        <taxon>Pseudomonadati</taxon>
        <taxon>Thermodesulfobacteriota</taxon>
        <taxon>Syntrophobacteria</taxon>
        <taxon>Syntrophobacterales</taxon>
        <taxon>Syntrophobacteraceae</taxon>
        <taxon>Desulfoglaeba</taxon>
    </lineage>
</organism>
<keyword evidence="3 6" id="KW-0812">Transmembrane</keyword>
<feature type="transmembrane region" description="Helical" evidence="7">
    <location>
        <begin position="135"/>
        <end position="156"/>
    </location>
</feature>
<dbReference type="OrthoDB" id="9798540at2"/>
<evidence type="ECO:0000256" key="4">
    <source>
        <dbReference type="ARBA" id="ARBA00022989"/>
    </source>
</evidence>
<feature type="transmembrane region" description="Helical" evidence="7">
    <location>
        <begin position="93"/>
        <end position="115"/>
    </location>
</feature>
<dbReference type="InterPro" id="IPR037294">
    <property type="entry name" value="ABC_BtuC-like"/>
</dbReference>
<evidence type="ECO:0000256" key="5">
    <source>
        <dbReference type="ARBA" id="ARBA00023136"/>
    </source>
</evidence>
<evidence type="ECO:0000256" key="1">
    <source>
        <dbReference type="ARBA" id="ARBA00004141"/>
    </source>
</evidence>
<evidence type="ECO:0000256" key="3">
    <source>
        <dbReference type="ARBA" id="ARBA00022692"/>
    </source>
</evidence>
<dbReference type="SUPFAM" id="SSF81345">
    <property type="entry name" value="ABC transporter involved in vitamin B12 uptake, BtuC"/>
    <property type="match status" value="1"/>
</dbReference>
<gene>
    <name evidence="8" type="ORF">FDQ92_08720</name>
</gene>
<dbReference type="Gene3D" id="1.10.3470.10">
    <property type="entry name" value="ABC transporter involved in vitamin B12 uptake, BtuC"/>
    <property type="match status" value="1"/>
</dbReference>
<evidence type="ECO:0000256" key="6">
    <source>
        <dbReference type="RuleBase" id="RU003943"/>
    </source>
</evidence>
<evidence type="ECO:0000256" key="7">
    <source>
        <dbReference type="SAM" id="Phobius"/>
    </source>
</evidence>
<name>A0A4P8L399_9BACT</name>
<keyword evidence="5 7" id="KW-0472">Membrane</keyword>
<evidence type="ECO:0000313" key="8">
    <source>
        <dbReference type="EMBL" id="QCQ22234.1"/>
    </source>
</evidence>
<evidence type="ECO:0000313" key="9">
    <source>
        <dbReference type="Proteomes" id="UP000298602"/>
    </source>
</evidence>
<dbReference type="PANTHER" id="PTHR30477">
    <property type="entry name" value="ABC-TRANSPORTER METAL-BINDING PROTEIN"/>
    <property type="match status" value="1"/>
</dbReference>
<dbReference type="GO" id="GO:0043190">
    <property type="term" value="C:ATP-binding cassette (ABC) transporter complex"/>
    <property type="evidence" value="ECO:0007669"/>
    <property type="project" value="InterPro"/>
</dbReference>
<dbReference type="RefSeq" id="WP_137424236.1">
    <property type="nucleotide sequence ID" value="NZ_CP040098.1"/>
</dbReference>
<feature type="transmembrane region" description="Helical" evidence="7">
    <location>
        <begin position="168"/>
        <end position="186"/>
    </location>
</feature>
<dbReference type="GO" id="GO:0010043">
    <property type="term" value="P:response to zinc ion"/>
    <property type="evidence" value="ECO:0007669"/>
    <property type="project" value="TreeGrafter"/>
</dbReference>
<protein>
    <submittedName>
        <fullName evidence="8">Metal ABC transporter permease</fullName>
    </submittedName>
</protein>
<sequence>MEGFLAGFQFEFMRNALFAGLLASFICGVVGTYVVVNRIVFLSGGIAHAAYGGVGLAFFLGLPLLPCTLVFSTLVALVMAAVTLKSRHRADTVIGVIWALGMAFGVILLDLTPGYNVDLMSYLFGSILAVPASDLWIMLGLGGVILVIVTTLYGDLLTLSYDMDFAQVRGIPVTILYGLLVVLVALSVVVVIRMVGLILVIALLTIAPHIAERHSNSLAWMMAWATAFNVGFTLAGLFLSYRYDLTSGATIILVAGTVFFLSFAWKRRGQPAA</sequence>
<dbReference type="AlphaFoldDB" id="A0A4P8L399"/>
<accession>A0A4P8L399</accession>
<proteinExistence type="inferred from homology"/>
<comment type="subcellular location">
    <subcellularLocation>
        <location evidence="6">Cell membrane</location>
        <topology evidence="6">Multi-pass membrane protein</topology>
    </subcellularLocation>
    <subcellularLocation>
        <location evidence="1">Membrane</location>
        <topology evidence="1">Multi-pass membrane protein</topology>
    </subcellularLocation>
</comment>
<dbReference type="InterPro" id="IPR001626">
    <property type="entry name" value="ABC_TroCD"/>
</dbReference>
<dbReference type="GO" id="GO:0055085">
    <property type="term" value="P:transmembrane transport"/>
    <property type="evidence" value="ECO:0007669"/>
    <property type="project" value="InterPro"/>
</dbReference>